<name>A0AAU9TQD8_EUPED</name>
<keyword evidence="1" id="KW-0479">Metal-binding</keyword>
<dbReference type="GO" id="GO:0003676">
    <property type="term" value="F:nucleic acid binding"/>
    <property type="evidence" value="ECO:0007669"/>
    <property type="project" value="InterPro"/>
</dbReference>
<dbReference type="InterPro" id="IPR036875">
    <property type="entry name" value="Znf_CCHC_sf"/>
</dbReference>
<evidence type="ECO:0000313" key="3">
    <source>
        <dbReference type="EMBL" id="CAH2087742.1"/>
    </source>
</evidence>
<protein>
    <recommendedName>
        <fullName evidence="2">CCHC-type domain-containing protein</fullName>
    </recommendedName>
</protein>
<sequence>MTSYVTQIIETSQKLNGTGFNINDEWVGCLLLAGLSEKYSPMIMAIEHSGIKITADAIKTKLMDLEEDSGNVSGAFASFRKNKIGSIGETKDNRHNMSKSKPRNTQKIIKCYKCKQTGHYRNQCTNFDKDASNTKTFERKQTNAFSAVFLNGNFSKTDWYVDSGASAHLTSNESWIKNASTEHCKKAAKQAKQQQRNCCR</sequence>
<keyword evidence="1" id="KW-0862">Zinc</keyword>
<dbReference type="AlphaFoldDB" id="A0AAU9TQD8"/>
<keyword evidence="4" id="KW-1185">Reference proteome</keyword>
<dbReference type="EMBL" id="CAKOGL010000006">
    <property type="protein sequence ID" value="CAH2087742.1"/>
    <property type="molecule type" value="Genomic_DNA"/>
</dbReference>
<evidence type="ECO:0000313" key="4">
    <source>
        <dbReference type="Proteomes" id="UP001153954"/>
    </source>
</evidence>
<dbReference type="Pfam" id="PF14223">
    <property type="entry name" value="Retrotran_gag_2"/>
    <property type="match status" value="1"/>
</dbReference>
<organism evidence="3 4">
    <name type="scientific">Euphydryas editha</name>
    <name type="common">Edith's checkerspot</name>
    <dbReference type="NCBI Taxonomy" id="104508"/>
    <lineage>
        <taxon>Eukaryota</taxon>
        <taxon>Metazoa</taxon>
        <taxon>Ecdysozoa</taxon>
        <taxon>Arthropoda</taxon>
        <taxon>Hexapoda</taxon>
        <taxon>Insecta</taxon>
        <taxon>Pterygota</taxon>
        <taxon>Neoptera</taxon>
        <taxon>Endopterygota</taxon>
        <taxon>Lepidoptera</taxon>
        <taxon>Glossata</taxon>
        <taxon>Ditrysia</taxon>
        <taxon>Papilionoidea</taxon>
        <taxon>Nymphalidae</taxon>
        <taxon>Nymphalinae</taxon>
        <taxon>Euphydryas</taxon>
    </lineage>
</organism>
<gene>
    <name evidence="3" type="ORF">EEDITHA_LOCUS3971</name>
</gene>
<dbReference type="Proteomes" id="UP001153954">
    <property type="component" value="Unassembled WGS sequence"/>
</dbReference>
<dbReference type="InterPro" id="IPR001878">
    <property type="entry name" value="Znf_CCHC"/>
</dbReference>
<accession>A0AAU9TQD8</accession>
<dbReference type="PROSITE" id="PS50158">
    <property type="entry name" value="ZF_CCHC"/>
    <property type="match status" value="1"/>
</dbReference>
<evidence type="ECO:0000259" key="2">
    <source>
        <dbReference type="PROSITE" id="PS50158"/>
    </source>
</evidence>
<dbReference type="GO" id="GO:0008270">
    <property type="term" value="F:zinc ion binding"/>
    <property type="evidence" value="ECO:0007669"/>
    <property type="project" value="UniProtKB-KW"/>
</dbReference>
<reference evidence="3" key="1">
    <citation type="submission" date="2022-03" db="EMBL/GenBank/DDBJ databases">
        <authorList>
            <person name="Tunstrom K."/>
        </authorList>
    </citation>
    <scope>NUCLEOTIDE SEQUENCE</scope>
</reference>
<evidence type="ECO:0000256" key="1">
    <source>
        <dbReference type="PROSITE-ProRule" id="PRU00047"/>
    </source>
</evidence>
<feature type="domain" description="CCHC-type" evidence="2">
    <location>
        <begin position="110"/>
        <end position="126"/>
    </location>
</feature>
<dbReference type="Pfam" id="PF00098">
    <property type="entry name" value="zf-CCHC"/>
    <property type="match status" value="1"/>
</dbReference>
<proteinExistence type="predicted"/>
<comment type="caution">
    <text evidence="3">The sequence shown here is derived from an EMBL/GenBank/DDBJ whole genome shotgun (WGS) entry which is preliminary data.</text>
</comment>
<dbReference type="SUPFAM" id="SSF57756">
    <property type="entry name" value="Retrovirus zinc finger-like domains"/>
    <property type="match status" value="1"/>
</dbReference>
<dbReference type="Gene3D" id="4.10.60.10">
    <property type="entry name" value="Zinc finger, CCHC-type"/>
    <property type="match status" value="1"/>
</dbReference>
<dbReference type="SMART" id="SM00343">
    <property type="entry name" value="ZnF_C2HC"/>
    <property type="match status" value="1"/>
</dbReference>
<keyword evidence="1" id="KW-0863">Zinc-finger</keyword>